<dbReference type="InterPro" id="IPR023296">
    <property type="entry name" value="Glyco_hydro_beta-prop_sf"/>
</dbReference>
<sequence length="907" mass="102578">MFKKISVFFFVLVQLIFVTPANAFDQFITSPFNPLPFNNSFQNWNETRMYQPSVIFDNGIYKIWYASFNGSGFKIIYSTSSDGISWIRQNLLDLYPGFDNHDPAILKTANSYTLFFAASTNGGSQNFKIYRIDSTDGINFDPNSRQLVLQPSGSLESNAVSSPFVIFENGAYFLFYECWGSQGFRVCMATSADGNQWQRCQNNPVISELSDGPSVLKKDYKYYLYFQSSLGIRQAESSNTLGCVMTWTNFQTVLPEPIVGPVILENQNQLSLYYSGFSQAGMRIHLATSGIQSSPTPTLTPSPTLTPLPTETPIPLKKKLIIIPGTFASWNKNAMLHNANVSQSQWKLLGFVKEYDGLTKTLETLDYVKNEDYFIFNYDWRKKIEIIADDLNLFITNNNLSNTKLDLVGHSLGGLIGRFYIQKYGNDDINKLITLGSPHQGTANTYKIVEAGELDKENTTQWLMQKLFLQSHRKNFMSDKALINSLAPVSKDLFPIYDFLLDTENNLISIRDMEIKNLSLLASSLEFPDIFSLLTTVSGEKGNNTLLGFKIEPRNTLDILLNNYPDGRPTENRLALGDNLVTKNSTQAGINIHSLAGNHSEIVYKKESIDLILSELNIPHTQNQITEGKETKISPSLIFALFSPATMKVHFGSEEFEEDEGLLFIENAQSGNYELRVKGKYPGGKYTVLVGQVSETGDKWFEINGEINSLLPFLQTDIYTINFAPSDLQDFPVNQDNISSLFDLLIQRFNFIQESYGADLNNAIAKTKQAKSEFLKDNFRSSLTHILEINHEIFKARINTVIPVKNMLFDSLTQLENIYVKMSVLSGNSPKKNDLTKKLISLKKQYLEFEIYLLNQKNKNINIQEKIISLTQMSEKLQKAEDELSENNLTLTEIILLSAEKLGKEIK</sequence>
<dbReference type="Pfam" id="PF02089">
    <property type="entry name" value="Palm_thioest"/>
    <property type="match status" value="1"/>
</dbReference>
<organism evidence="3 4">
    <name type="scientific">Candidatus Roizmanbacteria bacterium RIFCSPLOWO2_01_FULL_35_13</name>
    <dbReference type="NCBI Taxonomy" id="1802055"/>
    <lineage>
        <taxon>Bacteria</taxon>
        <taxon>Candidatus Roizmaniibacteriota</taxon>
    </lineage>
</organism>
<dbReference type="STRING" id="1802055.A3A74_01015"/>
<dbReference type="InterPro" id="IPR029058">
    <property type="entry name" value="AB_hydrolase_fold"/>
</dbReference>
<evidence type="ECO:0000313" key="4">
    <source>
        <dbReference type="Proteomes" id="UP000179270"/>
    </source>
</evidence>
<accession>A0A1F7IHF4</accession>
<evidence type="ECO:0000256" key="1">
    <source>
        <dbReference type="SAM" id="Coils"/>
    </source>
</evidence>
<keyword evidence="1" id="KW-0175">Coiled coil</keyword>
<proteinExistence type="predicted"/>
<evidence type="ECO:0000313" key="3">
    <source>
        <dbReference type="EMBL" id="OGK42778.1"/>
    </source>
</evidence>
<dbReference type="AlphaFoldDB" id="A0A1F7IHF4"/>
<feature type="coiled-coil region" evidence="1">
    <location>
        <begin position="863"/>
        <end position="890"/>
    </location>
</feature>
<dbReference type="Gene3D" id="2.115.10.20">
    <property type="entry name" value="Glycosyl hydrolase domain, family 43"/>
    <property type="match status" value="2"/>
</dbReference>
<protein>
    <recommendedName>
        <fullName evidence="5">PGAP1 family protein</fullName>
    </recommendedName>
</protein>
<evidence type="ECO:0008006" key="5">
    <source>
        <dbReference type="Google" id="ProtNLM"/>
    </source>
</evidence>
<keyword evidence="2" id="KW-0732">Signal</keyword>
<gene>
    <name evidence="3" type="ORF">A3A74_01015</name>
</gene>
<dbReference type="EMBL" id="MGAF01000004">
    <property type="protein sequence ID" value="OGK42778.1"/>
    <property type="molecule type" value="Genomic_DNA"/>
</dbReference>
<dbReference type="SUPFAM" id="SSF53474">
    <property type="entry name" value="alpha/beta-Hydrolases"/>
    <property type="match status" value="1"/>
</dbReference>
<dbReference type="Gene3D" id="3.40.50.1820">
    <property type="entry name" value="alpha/beta hydrolase"/>
    <property type="match status" value="1"/>
</dbReference>
<feature type="signal peptide" evidence="2">
    <location>
        <begin position="1"/>
        <end position="23"/>
    </location>
</feature>
<dbReference type="Proteomes" id="UP000179270">
    <property type="component" value="Unassembled WGS sequence"/>
</dbReference>
<dbReference type="PANTHER" id="PTHR11440">
    <property type="entry name" value="LECITHIN-CHOLESTEROL ACYLTRANSFERASE-RELATED"/>
    <property type="match status" value="1"/>
</dbReference>
<feature type="chain" id="PRO_5009529353" description="PGAP1 family protein" evidence="2">
    <location>
        <begin position="24"/>
        <end position="907"/>
    </location>
</feature>
<name>A0A1F7IHF4_9BACT</name>
<dbReference type="SUPFAM" id="SSF75005">
    <property type="entry name" value="Arabinanase/levansucrase/invertase"/>
    <property type="match status" value="2"/>
</dbReference>
<comment type="caution">
    <text evidence="3">The sequence shown here is derived from an EMBL/GenBank/DDBJ whole genome shotgun (WGS) entry which is preliminary data.</text>
</comment>
<reference evidence="3 4" key="1">
    <citation type="journal article" date="2016" name="Nat. Commun.">
        <title>Thousands of microbial genomes shed light on interconnected biogeochemical processes in an aquifer system.</title>
        <authorList>
            <person name="Anantharaman K."/>
            <person name="Brown C.T."/>
            <person name="Hug L.A."/>
            <person name="Sharon I."/>
            <person name="Castelle C.J."/>
            <person name="Probst A.J."/>
            <person name="Thomas B.C."/>
            <person name="Singh A."/>
            <person name="Wilkins M.J."/>
            <person name="Karaoz U."/>
            <person name="Brodie E.L."/>
            <person name="Williams K.H."/>
            <person name="Hubbard S.S."/>
            <person name="Banfield J.F."/>
        </authorList>
    </citation>
    <scope>NUCLEOTIDE SEQUENCE [LARGE SCALE GENOMIC DNA]</scope>
</reference>
<evidence type="ECO:0000256" key="2">
    <source>
        <dbReference type="SAM" id="SignalP"/>
    </source>
</evidence>